<reference evidence="2 3" key="1">
    <citation type="submission" date="2024-10" db="EMBL/GenBank/DDBJ databases">
        <authorList>
            <person name="Kim D."/>
        </authorList>
    </citation>
    <scope>NUCLEOTIDE SEQUENCE [LARGE SCALE GENOMIC DNA]</scope>
    <source>
        <strain evidence="2">BH-2024</strain>
    </source>
</reference>
<accession>A0ABD2LVN3</accession>
<proteinExistence type="predicted"/>
<dbReference type="SMART" id="SM00213">
    <property type="entry name" value="UBQ"/>
    <property type="match status" value="2"/>
</dbReference>
<dbReference type="AlphaFoldDB" id="A0ABD2LVN3"/>
<dbReference type="InterPro" id="IPR050158">
    <property type="entry name" value="Ubiquitin_ubiquitin-like"/>
</dbReference>
<dbReference type="InterPro" id="IPR029071">
    <property type="entry name" value="Ubiquitin-like_domsf"/>
</dbReference>
<dbReference type="Pfam" id="PF00240">
    <property type="entry name" value="ubiquitin"/>
    <property type="match status" value="3"/>
</dbReference>
<name>A0ABD2LVN3_9BILA</name>
<comment type="caution">
    <text evidence="2">The sequence shown here is derived from an EMBL/GenBank/DDBJ whole genome shotgun (WGS) entry which is preliminary data.</text>
</comment>
<organism evidence="2 3">
    <name type="scientific">Heterodera trifolii</name>
    <dbReference type="NCBI Taxonomy" id="157864"/>
    <lineage>
        <taxon>Eukaryota</taxon>
        <taxon>Metazoa</taxon>
        <taxon>Ecdysozoa</taxon>
        <taxon>Nematoda</taxon>
        <taxon>Chromadorea</taxon>
        <taxon>Rhabditida</taxon>
        <taxon>Tylenchina</taxon>
        <taxon>Tylenchomorpha</taxon>
        <taxon>Tylenchoidea</taxon>
        <taxon>Heteroderidae</taxon>
        <taxon>Heteroderinae</taxon>
        <taxon>Heterodera</taxon>
    </lineage>
</organism>
<feature type="domain" description="Ubiquitin-like" evidence="1">
    <location>
        <begin position="293"/>
        <end position="356"/>
    </location>
</feature>
<dbReference type="Proteomes" id="UP001620626">
    <property type="component" value="Unassembled WGS sequence"/>
</dbReference>
<feature type="domain" description="Ubiquitin-like" evidence="1">
    <location>
        <begin position="43"/>
        <end position="116"/>
    </location>
</feature>
<dbReference type="CDD" id="cd17039">
    <property type="entry name" value="Ubl_ubiquitin_like"/>
    <property type="match status" value="2"/>
</dbReference>
<evidence type="ECO:0000259" key="1">
    <source>
        <dbReference type="PROSITE" id="PS50053"/>
    </source>
</evidence>
<evidence type="ECO:0000313" key="2">
    <source>
        <dbReference type="EMBL" id="KAL3118314.1"/>
    </source>
</evidence>
<dbReference type="PROSITE" id="PS50053">
    <property type="entry name" value="UBIQUITIN_2"/>
    <property type="match status" value="4"/>
</dbReference>
<dbReference type="SUPFAM" id="SSF54236">
    <property type="entry name" value="Ubiquitin-like"/>
    <property type="match status" value="4"/>
</dbReference>
<dbReference type="Gene3D" id="3.10.20.90">
    <property type="entry name" value="Phosphatidylinositol 3-kinase Catalytic Subunit, Chain A, domain 1"/>
    <property type="match status" value="4"/>
</dbReference>
<sequence length="465" mass="54208">MSTDRSLHNNIIDHRNKKNNFLNVKWANILYPNLFGCWDIGALTVKIDAKLAKKRIIVLVQRSNTVKELKELIREQTGIQPERQILKVTALRTVFVLKDTDTMENYCIRKGTVISLATAFQITVESDENVFKKMLLFGTTNTTTVEVNGIDKVEKVKEMIMEKLNGKFVTDHKRLTLWLNDRKYTNPILNDQQTMNDFGIKEGRVVRLSIGEFEIVVKRYETENVQEEYTVWVKGGETVEILKKKIENESDIWCRRQILKWNNANGPEMFDKKTLEDYDIGNGTKKNNKNDRIPVQRKLLSKSNIITVLVNRTEKVEDVKKKIENESGIEPRAQTLKFNENGPEMEDARTLESYGIVNYGTSIFFESKEFEVSVNYVPEGKWQWFTVHKEDTLATLKDKISKKYTEKYKKQIPNIKVPKEVKNPYQIRNLDDVKQMWKKNNEGKTLEECGIEKYPSVAVFYVQVL</sequence>
<dbReference type="EMBL" id="JBICBT010000285">
    <property type="protein sequence ID" value="KAL3118314.1"/>
    <property type="molecule type" value="Genomic_DNA"/>
</dbReference>
<dbReference type="InterPro" id="IPR000626">
    <property type="entry name" value="Ubiquitin-like_dom"/>
</dbReference>
<feature type="domain" description="Ubiquitin-like" evidence="1">
    <location>
        <begin position="120"/>
        <end position="208"/>
    </location>
</feature>
<keyword evidence="3" id="KW-1185">Reference proteome</keyword>
<feature type="domain" description="Ubiquitin-like" evidence="1">
    <location>
        <begin position="213"/>
        <end position="284"/>
    </location>
</feature>
<protein>
    <recommendedName>
        <fullName evidence="1">Ubiquitin-like domain-containing protein</fullName>
    </recommendedName>
</protein>
<evidence type="ECO:0000313" key="3">
    <source>
        <dbReference type="Proteomes" id="UP001620626"/>
    </source>
</evidence>
<gene>
    <name evidence="2" type="ORF">niasHT_005517</name>
</gene>
<dbReference type="PANTHER" id="PTHR10666">
    <property type="entry name" value="UBIQUITIN"/>
    <property type="match status" value="1"/>
</dbReference>